<keyword evidence="3" id="KW-1185">Reference proteome</keyword>
<reference evidence="2 3" key="1">
    <citation type="submission" date="2016-06" db="EMBL/GenBank/DDBJ databases">
        <authorList>
            <person name="Kjaerup R.B."/>
            <person name="Dalgaard T.S."/>
            <person name="Juul-Madsen H.R."/>
        </authorList>
    </citation>
    <scope>NUCLEOTIDE SEQUENCE [LARGE SCALE GENOMIC DNA]</scope>
    <source>
        <strain evidence="2">2</strain>
    </source>
</reference>
<accession>A0A1A8Y1Q0</accession>
<dbReference type="Proteomes" id="UP000199600">
    <property type="component" value="Unassembled WGS sequence"/>
</dbReference>
<dbReference type="EMBL" id="FLQY01000381">
    <property type="protein sequence ID" value="SBT10886.1"/>
    <property type="molecule type" value="Genomic_DNA"/>
</dbReference>
<sequence>MRSDSNDDETVGETVRTTLAGKLQGLLAKRDHMRFLDALEGQRNRDTVRRDAFLRALAGEGLCLIMTTKEPRERSLLERYAALFLDGVVQVPAEILERLANTLDLSPLRKAADDLHAQEATQPKLKGVSPNTISSSVSPTESVVHVRRVVQIMQMILGDAISSNTMGVLRSVFRSQQERTFLRALSLRFPGLLALPNYPLDQIVDLDKILDEKIDGDTRRYGRHCRLDAVLVIPDEGDPVAAFELDSGLHDLPDARRRDRMKDTLIGAVGLPFFRLRAEHPESMSVDEWYALLSDEVMPHLDPGPRIRCRQVAYRLIPV</sequence>
<dbReference type="Pfam" id="PF10881">
    <property type="entry name" value="DUF2726"/>
    <property type="match status" value="1"/>
</dbReference>
<organism evidence="2 3">
    <name type="scientific">Candidatus Propionivibrio aalborgensis</name>
    <dbReference type="NCBI Taxonomy" id="1860101"/>
    <lineage>
        <taxon>Bacteria</taxon>
        <taxon>Pseudomonadati</taxon>
        <taxon>Pseudomonadota</taxon>
        <taxon>Betaproteobacteria</taxon>
        <taxon>Rhodocyclales</taxon>
        <taxon>Rhodocyclaceae</taxon>
        <taxon>Propionivibrio</taxon>
    </lineage>
</organism>
<feature type="domain" description="DUF2726" evidence="1">
    <location>
        <begin position="175"/>
        <end position="282"/>
    </location>
</feature>
<evidence type="ECO:0000313" key="2">
    <source>
        <dbReference type="EMBL" id="SBT10886.1"/>
    </source>
</evidence>
<protein>
    <recommendedName>
        <fullName evidence="1">DUF2726 domain-containing protein</fullName>
    </recommendedName>
</protein>
<name>A0A1A8Y1Q0_9RHOO</name>
<dbReference type="InterPro" id="IPR024402">
    <property type="entry name" value="DUF2726"/>
</dbReference>
<gene>
    <name evidence="2" type="ORF">PROAA_770008</name>
</gene>
<evidence type="ECO:0000259" key="1">
    <source>
        <dbReference type="Pfam" id="PF10881"/>
    </source>
</evidence>
<dbReference type="AlphaFoldDB" id="A0A1A8Y1Q0"/>
<evidence type="ECO:0000313" key="3">
    <source>
        <dbReference type="Proteomes" id="UP000199600"/>
    </source>
</evidence>
<proteinExistence type="predicted"/>